<evidence type="ECO:0000313" key="1">
    <source>
        <dbReference type="EMBL" id="MFC1404611.1"/>
    </source>
</evidence>
<dbReference type="InterPro" id="IPR003789">
    <property type="entry name" value="Asn/Gln_tRNA_amidoTrase-B-like"/>
</dbReference>
<proteinExistence type="predicted"/>
<dbReference type="PANTHER" id="PTHR28055">
    <property type="entry name" value="ALTERED INHERITANCE OF MITOCHONDRIA PROTEIN 41, MITOCHONDRIAL"/>
    <property type="match status" value="1"/>
</dbReference>
<sequence>MTTTLKKQLQEDLTASIRARDELRSGTIRLTLSAITTEEVAGKVARELSDEEVLKVITREAKKRREAAEAFEAGGRPESAARERAEGELLAAYLPKQLTDDELDEIVATAVAEARAAGAEGPRAMGAVMKLVNPKVAGLAEGGRVAAAVRQALAG</sequence>
<dbReference type="EMBL" id="JBHEZZ010000015">
    <property type="protein sequence ID" value="MFC1404611.1"/>
    <property type="molecule type" value="Genomic_DNA"/>
</dbReference>
<dbReference type="InterPro" id="IPR019004">
    <property type="entry name" value="YqeY/Aim41"/>
</dbReference>
<evidence type="ECO:0000313" key="2">
    <source>
        <dbReference type="Proteomes" id="UP001592528"/>
    </source>
</evidence>
<dbReference type="Gene3D" id="1.10.1510.10">
    <property type="entry name" value="Uncharacterised protein YqeY/AIM41 PF09424, N-terminal domain"/>
    <property type="match status" value="1"/>
</dbReference>
<comment type="caution">
    <text evidence="1">The sequence shown here is derived from an EMBL/GenBank/DDBJ whole genome shotgun (WGS) entry which is preliminary data.</text>
</comment>
<dbReference type="PANTHER" id="PTHR28055:SF1">
    <property type="entry name" value="ALTERED INHERITANCE OF MITOCHONDRIA PROTEIN 41, MITOCHONDRIAL"/>
    <property type="match status" value="1"/>
</dbReference>
<protein>
    <submittedName>
        <fullName evidence="1">GatB/YqeY domain-containing protein</fullName>
    </submittedName>
</protein>
<gene>
    <name evidence="1" type="ORF">ACEZDJ_25275</name>
</gene>
<organism evidence="1 2">
    <name type="scientific">Streptacidiphilus cavernicola</name>
    <dbReference type="NCBI Taxonomy" id="3342716"/>
    <lineage>
        <taxon>Bacteria</taxon>
        <taxon>Bacillati</taxon>
        <taxon>Actinomycetota</taxon>
        <taxon>Actinomycetes</taxon>
        <taxon>Kitasatosporales</taxon>
        <taxon>Streptomycetaceae</taxon>
        <taxon>Streptacidiphilus</taxon>
    </lineage>
</organism>
<dbReference type="RefSeq" id="WP_030253869.1">
    <property type="nucleotide sequence ID" value="NZ_JBHEZZ010000015.1"/>
</dbReference>
<dbReference type="Gene3D" id="1.10.10.410">
    <property type="match status" value="1"/>
</dbReference>
<dbReference type="InterPro" id="IPR042184">
    <property type="entry name" value="YqeY/Aim41_N"/>
</dbReference>
<reference evidence="1 2" key="1">
    <citation type="submission" date="2024-09" db="EMBL/GenBank/DDBJ databases">
        <authorList>
            <person name="Lee S.D."/>
        </authorList>
    </citation>
    <scope>NUCLEOTIDE SEQUENCE [LARGE SCALE GENOMIC DNA]</scope>
    <source>
        <strain evidence="1 2">N1-5</strain>
    </source>
</reference>
<dbReference type="Proteomes" id="UP001592528">
    <property type="component" value="Unassembled WGS sequence"/>
</dbReference>
<name>A0ABV6UT29_9ACTN</name>
<dbReference type="Pfam" id="PF09424">
    <property type="entry name" value="YqeY"/>
    <property type="match status" value="1"/>
</dbReference>
<dbReference type="SUPFAM" id="SSF89095">
    <property type="entry name" value="GatB/YqeY motif"/>
    <property type="match status" value="1"/>
</dbReference>
<accession>A0ABV6UT29</accession>
<keyword evidence="2" id="KW-1185">Reference proteome</keyword>
<dbReference type="InterPro" id="IPR023168">
    <property type="entry name" value="GatB_Yqey_C_2"/>
</dbReference>